<feature type="compositionally biased region" description="Basic and acidic residues" evidence="1">
    <location>
        <begin position="270"/>
        <end position="282"/>
    </location>
</feature>
<comment type="caution">
    <text evidence="2">The sequence shown here is derived from an EMBL/GenBank/DDBJ whole genome shotgun (WGS) entry which is preliminary data.</text>
</comment>
<evidence type="ECO:0000313" key="3">
    <source>
        <dbReference type="Proteomes" id="UP001151760"/>
    </source>
</evidence>
<accession>A0ABQ5FNC5</accession>
<proteinExistence type="predicted"/>
<name>A0ABQ5FNC5_9ASTR</name>
<reference evidence="2" key="2">
    <citation type="submission" date="2022-01" db="EMBL/GenBank/DDBJ databases">
        <authorList>
            <person name="Yamashiro T."/>
            <person name="Shiraishi A."/>
            <person name="Satake H."/>
            <person name="Nakayama K."/>
        </authorList>
    </citation>
    <scope>NUCLEOTIDE SEQUENCE</scope>
</reference>
<organism evidence="2 3">
    <name type="scientific">Tanacetum coccineum</name>
    <dbReference type="NCBI Taxonomy" id="301880"/>
    <lineage>
        <taxon>Eukaryota</taxon>
        <taxon>Viridiplantae</taxon>
        <taxon>Streptophyta</taxon>
        <taxon>Embryophyta</taxon>
        <taxon>Tracheophyta</taxon>
        <taxon>Spermatophyta</taxon>
        <taxon>Magnoliopsida</taxon>
        <taxon>eudicotyledons</taxon>
        <taxon>Gunneridae</taxon>
        <taxon>Pentapetalae</taxon>
        <taxon>asterids</taxon>
        <taxon>campanulids</taxon>
        <taxon>Asterales</taxon>
        <taxon>Asteraceae</taxon>
        <taxon>Asteroideae</taxon>
        <taxon>Anthemideae</taxon>
        <taxon>Anthemidinae</taxon>
        <taxon>Tanacetum</taxon>
    </lineage>
</organism>
<feature type="region of interest" description="Disordered" evidence="1">
    <location>
        <begin position="250"/>
        <end position="301"/>
    </location>
</feature>
<protein>
    <submittedName>
        <fullName evidence="2">Uncharacterized protein</fullName>
    </submittedName>
</protein>
<reference evidence="2" key="1">
    <citation type="journal article" date="2022" name="Int. J. Mol. Sci.">
        <title>Draft Genome of Tanacetum Coccineum: Genomic Comparison of Closely Related Tanacetum-Family Plants.</title>
        <authorList>
            <person name="Yamashiro T."/>
            <person name="Shiraishi A."/>
            <person name="Nakayama K."/>
            <person name="Satake H."/>
        </authorList>
    </citation>
    <scope>NUCLEOTIDE SEQUENCE</scope>
</reference>
<evidence type="ECO:0000313" key="2">
    <source>
        <dbReference type="EMBL" id="GJT64474.1"/>
    </source>
</evidence>
<evidence type="ECO:0000256" key="1">
    <source>
        <dbReference type="SAM" id="MobiDB-lite"/>
    </source>
</evidence>
<keyword evidence="3" id="KW-1185">Reference proteome</keyword>
<gene>
    <name evidence="2" type="ORF">Tco_1015954</name>
</gene>
<sequence length="633" mass="72444">MGNVKKSVAERTRHQRQYDRRVNKRQMQMQESRVDLGKALNASLVVTESSRTESGKKYTSSRSGNDADADNGDIKPVYDEEPLAEYTEKFQVKSPMLDPSLVNKTTESLNQSLESENIFLKKIVAQFQKDFSRMEAHCIALELKYQSQSLKSGQHGQFSKVKSNEANIKRDIDEIETINIELKLIQTKDHNDSLIVQLNNKSTKNADLKAHIQEKAFPIAALKNELRINQSVVRQPNALKSVRPKISKPRFASQVDVKKDLSKPVTQHYLPKEKESAFEKPNHMISSSESRNSSKNMSRFSSNDMVHNYYLEEAKKKTQEKHKNSKSSVMHSTRLQNTNNGSKPKPRSNNQTSRSLLVSNSSYETSNVVPLILTGHRFSSNKSSVVYEKTSPRSDLRYDSYDVSDRVGNFIRSLFDEYFNVENLVVSKSFAVTSADASDKRQQQPDSTSSTSTLATTVTADGNFDFCVAGMIILVLSKVLTQVSDVDRSYYWYGNLLEELVRKTIIYHLFEVEVEFHRCVIYKLMVLKAHICYHFKELRCCAQCLIEDEDFVKRLRSTYTLVLWSRSKFLIFICPLLDYDKKGKKMLTGRSMISTSGEALISSGFMMKFVQEHENIKISEDLLEKIEDNRRSS</sequence>
<feature type="region of interest" description="Disordered" evidence="1">
    <location>
        <begin position="314"/>
        <end position="354"/>
    </location>
</feature>
<dbReference type="Proteomes" id="UP001151760">
    <property type="component" value="Unassembled WGS sequence"/>
</dbReference>
<feature type="region of interest" description="Disordered" evidence="1">
    <location>
        <begin position="46"/>
        <end position="76"/>
    </location>
</feature>
<feature type="compositionally biased region" description="Polar residues" evidence="1">
    <location>
        <begin position="326"/>
        <end position="354"/>
    </location>
</feature>
<dbReference type="EMBL" id="BQNB010017547">
    <property type="protein sequence ID" value="GJT64474.1"/>
    <property type="molecule type" value="Genomic_DNA"/>
</dbReference>
<feature type="compositionally biased region" description="Basic and acidic residues" evidence="1">
    <location>
        <begin position="7"/>
        <end position="21"/>
    </location>
</feature>
<feature type="compositionally biased region" description="Low complexity" evidence="1">
    <location>
        <begin position="286"/>
        <end position="299"/>
    </location>
</feature>
<feature type="region of interest" description="Disordered" evidence="1">
    <location>
        <begin position="1"/>
        <end position="31"/>
    </location>
</feature>